<gene>
    <name evidence="2" type="primary">U2</name>
</gene>
<name>G8JBB9_ORYGL</name>
<dbReference type="Pfam" id="PF24496">
    <property type="entry name" value="DUF7588"/>
    <property type="match status" value="1"/>
</dbReference>
<dbReference type="EMBL" id="JN873130">
    <property type="protein sequence ID" value="AER41597.1"/>
    <property type="molecule type" value="Genomic_DNA"/>
</dbReference>
<organism evidence="2">
    <name type="scientific">Oryza glaberrima</name>
    <name type="common">African rice</name>
    <dbReference type="NCBI Taxonomy" id="4538"/>
    <lineage>
        <taxon>Eukaryota</taxon>
        <taxon>Viridiplantae</taxon>
        <taxon>Streptophyta</taxon>
        <taxon>Embryophyta</taxon>
        <taxon>Tracheophyta</taxon>
        <taxon>Spermatophyta</taxon>
        <taxon>Magnoliopsida</taxon>
        <taxon>Liliopsida</taxon>
        <taxon>Poales</taxon>
        <taxon>Poaceae</taxon>
        <taxon>BOP clade</taxon>
        <taxon>Oryzoideae</taxon>
        <taxon>Oryzeae</taxon>
        <taxon>Oryzinae</taxon>
        <taxon>Oryza</taxon>
    </lineage>
</organism>
<dbReference type="PANTHER" id="PTHR48434:SF1">
    <property type="entry name" value="(RAPE) HYPOTHETICAL PROTEIN"/>
    <property type="match status" value="1"/>
</dbReference>
<dbReference type="CDD" id="cd00303">
    <property type="entry name" value="retropepsin_like"/>
    <property type="match status" value="1"/>
</dbReference>
<dbReference type="AlphaFoldDB" id="G8JBB9"/>
<dbReference type="PANTHER" id="PTHR48434">
    <property type="entry name" value="(RAPE) HYPOTHETICAL PROTEIN"/>
    <property type="match status" value="1"/>
</dbReference>
<evidence type="ECO:0000259" key="1">
    <source>
        <dbReference type="Pfam" id="PF24496"/>
    </source>
</evidence>
<protein>
    <submittedName>
        <fullName evidence="2">Uncharacterized protein U2</fullName>
    </submittedName>
</protein>
<sequence length="1027" mass="120475">MSVKNASSISFEDIEKSISNWKIPKVNIKEIYHVDTNIHKVLTLNLQTSGYELEPGSENISVTYRVYYKAMTTLAPCAKHYTPKGLTTLLQTNPNNRCTTPKTLKWDEITLPEKWVLSQAVEPKSMDQSEVKSLIETPDGDVEITFASKQKAFLQSRPSVSLDSRPRTKPQNVVYATYEDNFYEPSISDFNINVIELDVGFVIALEEEEFEIDKELLRREIRLPKNRTKTKRYLEEVDKSFRMKIREVWHNKMREQRRNIFFFDWYENSQIIYFEEFFKTQKNGKGVCNEERKQEHDKSGTKVFSDYGSTSKTYITYSPFKLTQQSQDIRGKNCFPKSTYEKSIENNFLGYLEEQQKTQDLSPQQQDSKTIPMEPIILRSHEEPSSHSQFKVSIPQSETYLLPYSYPITTILIPTTTPKDKVAKFFGIPNNFPNTNDQISNSLTRIQASSYGKLMLQKEVSSYYNNIDSSVNRNFESYITRIINTSFYNIINDPKGITRSKFRLFHNVLFSKIYIQPNPNKTLCYHSQTKNSFERKSQNQISAEALCTNNEILVHKQDLFGGIFVISDTNQFGTFNPEEERTERKLKINDLFQEQNYTKKELRDLKGKIRSLELQNNSCMGQDEEVVNSINSYVKQKWYAEVRYKFNDGFQFSYKTLIDSGADVNCIREDLAKDRKILTERLKKKPPAWTAKHTQAVKKIKEEVILPLEFGDSDLNIIKIMGKYFPQHQYFIPECPGKDQNYYETILCETRSAQIFHTRNGDELGFTKLLIQKIISIDDWDKSSNPYVARTIYSTSCANKRYNYWDYQKAWERVLLVQNSQMKHSWFIRFKEGCEEIPLWFFSNWWLKAGAIPEILPQEIIKVITQESKKDLKEYPFILMQFCAETGMPWILKWDLNIQRMEFPATLKRNYYARWWDKFAITPVIEGRKFRAKNKKSHVAQLKEDITRELLKARPELTKGELQLQVYETMFKRLEESSKSSSTCRSLDEDMIQCSQIKPSSPIPPYYSIKQDNDSDEGISYFNPTHI</sequence>
<reference evidence="2" key="1">
    <citation type="submission" date="2011-10" db="EMBL/GenBank/DDBJ databases">
        <title>Comparative Sequence Analysis Revealed Gene Movement of Ghd7 in the Grass Genomes.</title>
        <authorList>
            <person name="Yang L."/>
            <person name="Li B."/>
            <person name="Sui Y."/>
            <person name="Chen J."/>
            <person name="Shi J."/>
            <person name="Chen M."/>
        </authorList>
    </citation>
    <scope>NUCLEOTIDE SEQUENCE</scope>
</reference>
<dbReference type="InterPro" id="IPR056010">
    <property type="entry name" value="DUF7588"/>
</dbReference>
<feature type="domain" description="DUF7588" evidence="1">
    <location>
        <begin position="214"/>
        <end position="268"/>
    </location>
</feature>
<accession>G8JBB9</accession>
<proteinExistence type="predicted"/>
<evidence type="ECO:0000313" key="2">
    <source>
        <dbReference type="EMBL" id="AER41597.1"/>
    </source>
</evidence>